<dbReference type="InterPro" id="IPR036291">
    <property type="entry name" value="NAD(P)-bd_dom_sf"/>
</dbReference>
<feature type="non-terminal residue" evidence="7">
    <location>
        <position position="637"/>
    </location>
</feature>
<keyword evidence="5" id="KW-0804">Transcription</keyword>
<dbReference type="InterPro" id="IPR022876">
    <property type="entry name" value="Tscrpt_rep_Rex"/>
</dbReference>
<name>A0A0F9G349_9ZZZZ</name>
<feature type="domain" description="CoA-binding" evidence="6">
    <location>
        <begin position="558"/>
        <end position="637"/>
    </location>
</feature>
<evidence type="ECO:0000259" key="6">
    <source>
        <dbReference type="Pfam" id="PF02629"/>
    </source>
</evidence>
<gene>
    <name evidence="7" type="ORF">LCGC14_1877610</name>
</gene>
<dbReference type="Pfam" id="PF02629">
    <property type="entry name" value="CoA_binding"/>
    <property type="match status" value="1"/>
</dbReference>
<dbReference type="Gene3D" id="3.40.50.720">
    <property type="entry name" value="NAD(P)-binding Rossmann-like Domain"/>
    <property type="match status" value="1"/>
</dbReference>
<keyword evidence="2" id="KW-0678">Repressor</keyword>
<evidence type="ECO:0000256" key="1">
    <source>
        <dbReference type="ARBA" id="ARBA00022490"/>
    </source>
</evidence>
<accession>A0A0F9G349</accession>
<dbReference type="GO" id="GO:0051775">
    <property type="term" value="P:response to redox state"/>
    <property type="evidence" value="ECO:0007669"/>
    <property type="project" value="InterPro"/>
</dbReference>
<evidence type="ECO:0000256" key="5">
    <source>
        <dbReference type="ARBA" id="ARBA00023163"/>
    </source>
</evidence>
<dbReference type="SUPFAM" id="SSF51735">
    <property type="entry name" value="NAD(P)-binding Rossmann-fold domains"/>
    <property type="match status" value="1"/>
</dbReference>
<evidence type="ECO:0000256" key="2">
    <source>
        <dbReference type="ARBA" id="ARBA00022491"/>
    </source>
</evidence>
<dbReference type="EMBL" id="LAZR01019272">
    <property type="protein sequence ID" value="KKL93144.1"/>
    <property type="molecule type" value="Genomic_DNA"/>
</dbReference>
<dbReference type="GO" id="GO:0003677">
    <property type="term" value="F:DNA binding"/>
    <property type="evidence" value="ECO:0007669"/>
    <property type="project" value="UniProtKB-KW"/>
</dbReference>
<dbReference type="PANTHER" id="PTHR35786:SF1">
    <property type="entry name" value="REDOX-SENSING TRANSCRIPTIONAL REPRESSOR REX 1"/>
    <property type="match status" value="1"/>
</dbReference>
<keyword evidence="4" id="KW-0238">DNA-binding</keyword>
<organism evidence="7">
    <name type="scientific">marine sediment metagenome</name>
    <dbReference type="NCBI Taxonomy" id="412755"/>
    <lineage>
        <taxon>unclassified sequences</taxon>
        <taxon>metagenomes</taxon>
        <taxon>ecological metagenomes</taxon>
    </lineage>
</organism>
<protein>
    <recommendedName>
        <fullName evidence="6">CoA-binding domain-containing protein</fullName>
    </recommendedName>
</protein>
<proteinExistence type="predicted"/>
<keyword evidence="1" id="KW-0963">Cytoplasm</keyword>
<keyword evidence="3" id="KW-0805">Transcription regulation</keyword>
<evidence type="ECO:0000313" key="7">
    <source>
        <dbReference type="EMBL" id="KKL93144.1"/>
    </source>
</evidence>
<reference evidence="7" key="1">
    <citation type="journal article" date="2015" name="Nature">
        <title>Complex archaea that bridge the gap between prokaryotes and eukaryotes.</title>
        <authorList>
            <person name="Spang A."/>
            <person name="Saw J.H."/>
            <person name="Jorgensen S.L."/>
            <person name="Zaremba-Niedzwiedzka K."/>
            <person name="Martijn J."/>
            <person name="Lind A.E."/>
            <person name="van Eijk R."/>
            <person name="Schleper C."/>
            <person name="Guy L."/>
            <person name="Ettema T.J."/>
        </authorList>
    </citation>
    <scope>NUCLEOTIDE SEQUENCE</scope>
</reference>
<dbReference type="InterPro" id="IPR003781">
    <property type="entry name" value="CoA-bd"/>
</dbReference>
<dbReference type="PANTHER" id="PTHR35786">
    <property type="entry name" value="REDOX-SENSING TRANSCRIPTIONAL REPRESSOR REX"/>
    <property type="match status" value="1"/>
</dbReference>
<dbReference type="AlphaFoldDB" id="A0A0F9G349"/>
<comment type="caution">
    <text evidence="7">The sequence shown here is derived from an EMBL/GenBank/DDBJ whole genome shotgun (WGS) entry which is preliminary data.</text>
</comment>
<evidence type="ECO:0000256" key="4">
    <source>
        <dbReference type="ARBA" id="ARBA00023125"/>
    </source>
</evidence>
<dbReference type="GO" id="GO:0045892">
    <property type="term" value="P:negative regulation of DNA-templated transcription"/>
    <property type="evidence" value="ECO:0007669"/>
    <property type="project" value="InterPro"/>
</dbReference>
<sequence>MAIQGSISNLSWSDLSGMAVQLGIRGAMHLDRLQLESLVTAKLSEADASLDFPMSGSDVPWQQTASSSVLRAARAAGLEPYQYESYEEMGQAWGQVEDDPGREKVTPEQMPASYDTVLSYGMGFGYSRAEIDQELKSAVVRGELKSGASLSEAREHLNQRYMRGYGETAKEFGISPHMIQYMPEHAMARRAGAVPYERGEEVPPGYFTRKSEAHAWPISSVTHASYLPLGPGGGIMSSRKVGELHRKMIKDVQRLHSHEMVRMAGLPDAPPFVPAGRMSQGVEPAQTFKGALVIGGSVGGPGAILMDPSIGQATQRAYREIGPEETAKATWFAYRGMQWEPGKDMQLAGGMTPERTGKFGYRVLDVAKTAAGGYGFALERFAEPTEARIRLASGTTKGAASIQNLGSFTDPQGKPLGLQFAGEFKASDTGALAYEWYRAKGTEALRGDIAKLRGVDPSQVSISSFQEVGAEAQEAWWKYQAPSAIQTIQESRLMTEAAAQRFQKAGSLVSSTQMGEGMTMATIQHQAIVGEFGKQGTGYDVAFLRGELEKILQVDCVWSLVLVGAGYLGHALASYNGFENRGFRIVGVFDNDSDKIGNRVGDTIVVEPMSAMPEKVREYACQIGVIAAPTSAAQAVA</sequence>
<evidence type="ECO:0000256" key="3">
    <source>
        <dbReference type="ARBA" id="ARBA00023015"/>
    </source>
</evidence>